<feature type="region of interest" description="Disordered" evidence="1">
    <location>
        <begin position="45"/>
        <end position="68"/>
    </location>
</feature>
<dbReference type="Gramene" id="OIT39195">
    <property type="protein sequence ID" value="OIT39195"/>
    <property type="gene ID" value="A4A49_08103"/>
</dbReference>
<dbReference type="Proteomes" id="UP000187609">
    <property type="component" value="Unassembled WGS sequence"/>
</dbReference>
<reference evidence="2" key="1">
    <citation type="submission" date="2016-11" db="EMBL/GenBank/DDBJ databases">
        <title>The genome of Nicotiana attenuata.</title>
        <authorList>
            <person name="Xu S."/>
            <person name="Brockmoeller T."/>
            <person name="Gaquerel E."/>
            <person name="Navarro A."/>
            <person name="Kuhl H."/>
            <person name="Gase K."/>
            <person name="Ling Z."/>
            <person name="Zhou W."/>
            <person name="Kreitzer C."/>
            <person name="Stanke M."/>
            <person name="Tang H."/>
            <person name="Lyons E."/>
            <person name="Pandey P."/>
            <person name="Pandey S.P."/>
            <person name="Timmermann B."/>
            <person name="Baldwin I.T."/>
        </authorList>
    </citation>
    <scope>NUCLEOTIDE SEQUENCE [LARGE SCALE GENOMIC DNA]</scope>
    <source>
        <strain evidence="2">UT</strain>
    </source>
</reference>
<sequence>MKNIGFDFQYRPSAELAKKIQIKRENLASNHKDKVMKEQASLRFKRKNNMPTTTEGQRRQRLTESDESVQKLGMSKLPIYKSMIQPPSREDLNTSHNIATRGQSKQRLVQLEEQTQKQGMNKLHAPVIFKKKKNLNTSRMSGRKQGEGEKQLDIREQQNLDEVRFMSSPVVDEHEIEMDNFDAQAGVGDDEFVRDEDVNIDSAADGILEKKRVQGQTTSNNIHARSFEEREEVTFDKGQAMGPTDKRVSDLTNFIGTIARNPRFITLVHTSWHAVSHDIKRRMWEYVNVGTINFLNVYFFVYFLLSEDKYTLFCIVQVHNSSRRREVGNDRSSDAWRRHKRNIKMKYFNKNATDEDMLQNRPNEIPEVQFRQLIEYWKDSDVQAIIRVALRATKENNEEPSKSEMFIATRTKKGKEVHTDTQVAISELQNRQSFGETTDDALRAVFGKEQPGRVRCYGRSVTTSSLKKDEEITKLKQKHANEMTSLKEEMKEMLREEMRSFLSQVVQNNHELNFHDMQGCAGSNIPSPVDASSARAIRGQNLPHSSGSTHTPNLEKVFIFHTSKNLPQS</sequence>
<proteinExistence type="predicted"/>
<protein>
    <submittedName>
        <fullName evidence="2">Uncharacterized protein</fullName>
    </submittedName>
</protein>
<dbReference type="PANTHER" id="PTHR33144">
    <property type="entry name" value="OS10G0409366 PROTEIN-RELATED"/>
    <property type="match status" value="1"/>
</dbReference>
<evidence type="ECO:0000313" key="3">
    <source>
        <dbReference type="Proteomes" id="UP000187609"/>
    </source>
</evidence>
<gene>
    <name evidence="2" type="ORF">A4A49_08103</name>
</gene>
<dbReference type="SMR" id="A0A314LC30"/>
<dbReference type="EMBL" id="MJEQ01000133">
    <property type="protein sequence ID" value="OIT39195.1"/>
    <property type="molecule type" value="Genomic_DNA"/>
</dbReference>
<dbReference type="PANTHER" id="PTHR33144:SF16">
    <property type="entry name" value="OS02G0129000 PROTEIN"/>
    <property type="match status" value="1"/>
</dbReference>
<accession>A0A314LC30</accession>
<organism evidence="2 3">
    <name type="scientific">Nicotiana attenuata</name>
    <name type="common">Coyote tobacco</name>
    <dbReference type="NCBI Taxonomy" id="49451"/>
    <lineage>
        <taxon>Eukaryota</taxon>
        <taxon>Viridiplantae</taxon>
        <taxon>Streptophyta</taxon>
        <taxon>Embryophyta</taxon>
        <taxon>Tracheophyta</taxon>
        <taxon>Spermatophyta</taxon>
        <taxon>Magnoliopsida</taxon>
        <taxon>eudicotyledons</taxon>
        <taxon>Gunneridae</taxon>
        <taxon>Pentapetalae</taxon>
        <taxon>asterids</taxon>
        <taxon>lamiids</taxon>
        <taxon>Solanales</taxon>
        <taxon>Solanaceae</taxon>
        <taxon>Nicotianoideae</taxon>
        <taxon>Nicotianeae</taxon>
        <taxon>Nicotiana</taxon>
    </lineage>
</organism>
<keyword evidence="3" id="KW-1185">Reference proteome</keyword>
<comment type="caution">
    <text evidence="2">The sequence shown here is derived from an EMBL/GenBank/DDBJ whole genome shotgun (WGS) entry which is preliminary data.</text>
</comment>
<dbReference type="AlphaFoldDB" id="A0A314LC30"/>
<evidence type="ECO:0000256" key="1">
    <source>
        <dbReference type="SAM" id="MobiDB-lite"/>
    </source>
</evidence>
<evidence type="ECO:0000313" key="2">
    <source>
        <dbReference type="EMBL" id="OIT39195.1"/>
    </source>
</evidence>
<name>A0A314LC30_NICAT</name>